<dbReference type="EMBL" id="JABSTU010000006">
    <property type="protein sequence ID" value="KAH8027551.1"/>
    <property type="molecule type" value="Genomic_DNA"/>
</dbReference>
<dbReference type="Gene3D" id="4.10.60.10">
    <property type="entry name" value="Zinc finger, CCHC-type"/>
    <property type="match status" value="1"/>
</dbReference>
<reference evidence="2" key="2">
    <citation type="submission" date="2021-09" db="EMBL/GenBank/DDBJ databases">
        <authorList>
            <person name="Jia N."/>
            <person name="Wang J."/>
            <person name="Shi W."/>
            <person name="Du L."/>
            <person name="Sun Y."/>
            <person name="Zhan W."/>
            <person name="Jiang J."/>
            <person name="Wang Q."/>
            <person name="Zhang B."/>
            <person name="Ji P."/>
            <person name="Sakyi L.B."/>
            <person name="Cui X."/>
            <person name="Yuan T."/>
            <person name="Jiang B."/>
            <person name="Yang W."/>
            <person name="Lam T.T.-Y."/>
            <person name="Chang Q."/>
            <person name="Ding S."/>
            <person name="Wang X."/>
            <person name="Zhu J."/>
            <person name="Ruan X."/>
            <person name="Zhao L."/>
            <person name="Wei J."/>
            <person name="Que T."/>
            <person name="Du C."/>
            <person name="Cheng J."/>
            <person name="Dai P."/>
            <person name="Han X."/>
            <person name="Huang E."/>
            <person name="Gao Y."/>
            <person name="Liu J."/>
            <person name="Shao H."/>
            <person name="Ye R."/>
            <person name="Li L."/>
            <person name="Wei W."/>
            <person name="Wang X."/>
            <person name="Wang C."/>
            <person name="Huo Q."/>
            <person name="Li W."/>
            <person name="Guo W."/>
            <person name="Chen H."/>
            <person name="Chen S."/>
            <person name="Zhou L."/>
            <person name="Zhou L."/>
            <person name="Ni X."/>
            <person name="Tian J."/>
            <person name="Zhou Y."/>
            <person name="Sheng Y."/>
            <person name="Liu T."/>
            <person name="Pan Y."/>
            <person name="Xia L."/>
            <person name="Li J."/>
            <person name="Zhao F."/>
            <person name="Cao W."/>
        </authorList>
    </citation>
    <scope>NUCLEOTIDE SEQUENCE</scope>
    <source>
        <strain evidence="2">Rmic-2018</strain>
        <tissue evidence="2">Larvae</tissue>
    </source>
</reference>
<protein>
    <recommendedName>
        <fullName evidence="4">CCHC-type domain-containing protein</fullName>
    </recommendedName>
</protein>
<reference evidence="2" key="1">
    <citation type="journal article" date="2020" name="Cell">
        <title>Large-Scale Comparative Analyses of Tick Genomes Elucidate Their Genetic Diversity and Vector Capacities.</title>
        <authorList>
            <consortium name="Tick Genome and Microbiome Consortium (TIGMIC)"/>
            <person name="Jia N."/>
            <person name="Wang J."/>
            <person name="Shi W."/>
            <person name="Du L."/>
            <person name="Sun Y."/>
            <person name="Zhan W."/>
            <person name="Jiang J.F."/>
            <person name="Wang Q."/>
            <person name="Zhang B."/>
            <person name="Ji P."/>
            <person name="Bell-Sakyi L."/>
            <person name="Cui X.M."/>
            <person name="Yuan T.T."/>
            <person name="Jiang B.G."/>
            <person name="Yang W.F."/>
            <person name="Lam T.T."/>
            <person name="Chang Q.C."/>
            <person name="Ding S.J."/>
            <person name="Wang X.J."/>
            <person name="Zhu J.G."/>
            <person name="Ruan X.D."/>
            <person name="Zhao L."/>
            <person name="Wei J.T."/>
            <person name="Ye R.Z."/>
            <person name="Que T.C."/>
            <person name="Du C.H."/>
            <person name="Zhou Y.H."/>
            <person name="Cheng J.X."/>
            <person name="Dai P.F."/>
            <person name="Guo W.B."/>
            <person name="Han X.H."/>
            <person name="Huang E.J."/>
            <person name="Li L.F."/>
            <person name="Wei W."/>
            <person name="Gao Y.C."/>
            <person name="Liu J.Z."/>
            <person name="Shao H.Z."/>
            <person name="Wang X."/>
            <person name="Wang C.C."/>
            <person name="Yang T.C."/>
            <person name="Huo Q.B."/>
            <person name="Li W."/>
            <person name="Chen H.Y."/>
            <person name="Chen S.E."/>
            <person name="Zhou L.G."/>
            <person name="Ni X.B."/>
            <person name="Tian J.H."/>
            <person name="Sheng Y."/>
            <person name="Liu T."/>
            <person name="Pan Y.S."/>
            <person name="Xia L.Y."/>
            <person name="Li J."/>
            <person name="Zhao F."/>
            <person name="Cao W.C."/>
        </authorList>
    </citation>
    <scope>NUCLEOTIDE SEQUENCE</scope>
    <source>
        <strain evidence="2">Rmic-2018</strain>
    </source>
</reference>
<evidence type="ECO:0008006" key="4">
    <source>
        <dbReference type="Google" id="ProtNLM"/>
    </source>
</evidence>
<evidence type="ECO:0000256" key="1">
    <source>
        <dbReference type="SAM" id="MobiDB-lite"/>
    </source>
</evidence>
<evidence type="ECO:0000313" key="2">
    <source>
        <dbReference type="EMBL" id="KAH8027551.1"/>
    </source>
</evidence>
<feature type="compositionally biased region" description="Basic and acidic residues" evidence="1">
    <location>
        <begin position="1"/>
        <end position="10"/>
    </location>
</feature>
<organism evidence="2 3">
    <name type="scientific">Rhipicephalus microplus</name>
    <name type="common">Cattle tick</name>
    <name type="synonym">Boophilus microplus</name>
    <dbReference type="NCBI Taxonomy" id="6941"/>
    <lineage>
        <taxon>Eukaryota</taxon>
        <taxon>Metazoa</taxon>
        <taxon>Ecdysozoa</taxon>
        <taxon>Arthropoda</taxon>
        <taxon>Chelicerata</taxon>
        <taxon>Arachnida</taxon>
        <taxon>Acari</taxon>
        <taxon>Parasitiformes</taxon>
        <taxon>Ixodida</taxon>
        <taxon>Ixodoidea</taxon>
        <taxon>Ixodidae</taxon>
        <taxon>Rhipicephalinae</taxon>
        <taxon>Rhipicephalus</taxon>
        <taxon>Boophilus</taxon>
    </lineage>
</organism>
<evidence type="ECO:0000313" key="3">
    <source>
        <dbReference type="Proteomes" id="UP000821866"/>
    </source>
</evidence>
<sequence>MGRGGSHDSRSPTASNNNRLKRSCFKCREDGHMSQDYMNPSAGTALEGMFEVWPSVHMSCGCPKPDAGGGRGEDFSGNRADQPRVCFNCQQ</sequence>
<accession>A0A9J6DZ68</accession>
<proteinExistence type="predicted"/>
<dbReference type="Proteomes" id="UP000821866">
    <property type="component" value="Chromosome 4"/>
</dbReference>
<dbReference type="AlphaFoldDB" id="A0A9J6DZ68"/>
<feature type="region of interest" description="Disordered" evidence="1">
    <location>
        <begin position="1"/>
        <end position="22"/>
    </location>
</feature>
<name>A0A9J6DZ68_RHIMP</name>
<gene>
    <name evidence="2" type="ORF">HPB51_007101</name>
</gene>
<comment type="caution">
    <text evidence="2">The sequence shown here is derived from an EMBL/GenBank/DDBJ whole genome shotgun (WGS) entry which is preliminary data.</text>
</comment>
<keyword evidence="3" id="KW-1185">Reference proteome</keyword>